<accession>A0A5J5IKT3</accession>
<dbReference type="AlphaFoldDB" id="A0A5J5IKT3"/>
<reference evidence="2 3" key="1">
    <citation type="submission" date="2019-09" db="EMBL/GenBank/DDBJ databases">
        <title>Draft genome sequence of Ginsengibacter sp. BR5-29.</title>
        <authorList>
            <person name="Im W.-T."/>
        </authorList>
    </citation>
    <scope>NUCLEOTIDE SEQUENCE [LARGE SCALE GENOMIC DNA]</scope>
    <source>
        <strain evidence="2 3">BR5-29</strain>
    </source>
</reference>
<gene>
    <name evidence="2" type="ORF">FW778_03725</name>
</gene>
<evidence type="ECO:0000313" key="2">
    <source>
        <dbReference type="EMBL" id="KAA9041158.1"/>
    </source>
</evidence>
<dbReference type="RefSeq" id="WP_150413247.1">
    <property type="nucleotide sequence ID" value="NZ_VYQF01000001.1"/>
</dbReference>
<protein>
    <submittedName>
        <fullName evidence="2">Uncharacterized protein</fullName>
    </submittedName>
</protein>
<evidence type="ECO:0000313" key="3">
    <source>
        <dbReference type="Proteomes" id="UP000326903"/>
    </source>
</evidence>
<sequence>MEVHHHPDLHHKKKNFKEYFLEFLMIFLAVTLGFFAESIREHLGDRSKEREYLSSMVSELQYDTAQYSQLVQKLNYLRPILDSLYINAKEAKRFNYVLQGRWNTPVNAESYTYQPSLTTIEQLKSSGNLRLIDDKNIAGKIVSYAAYVQNNILEARTGSMNGAADNIYAQEDAISDEKEFNKKIDDNIRNNIPIENSDLYDMPLLVKDSVTLNKLANSFVNLKGRNYGYSDVLNHADTLATQLIKSINNKYHFSNE</sequence>
<keyword evidence="1" id="KW-1133">Transmembrane helix</keyword>
<proteinExistence type="predicted"/>
<dbReference type="Proteomes" id="UP000326903">
    <property type="component" value="Unassembled WGS sequence"/>
</dbReference>
<keyword evidence="1" id="KW-0472">Membrane</keyword>
<evidence type="ECO:0000256" key="1">
    <source>
        <dbReference type="SAM" id="Phobius"/>
    </source>
</evidence>
<feature type="transmembrane region" description="Helical" evidence="1">
    <location>
        <begin position="20"/>
        <end position="39"/>
    </location>
</feature>
<keyword evidence="3" id="KW-1185">Reference proteome</keyword>
<keyword evidence="1" id="KW-0812">Transmembrane</keyword>
<organism evidence="2 3">
    <name type="scientific">Ginsengibacter hankyongi</name>
    <dbReference type="NCBI Taxonomy" id="2607284"/>
    <lineage>
        <taxon>Bacteria</taxon>
        <taxon>Pseudomonadati</taxon>
        <taxon>Bacteroidota</taxon>
        <taxon>Chitinophagia</taxon>
        <taxon>Chitinophagales</taxon>
        <taxon>Chitinophagaceae</taxon>
        <taxon>Ginsengibacter</taxon>
    </lineage>
</organism>
<name>A0A5J5IKT3_9BACT</name>
<comment type="caution">
    <text evidence="2">The sequence shown here is derived from an EMBL/GenBank/DDBJ whole genome shotgun (WGS) entry which is preliminary data.</text>
</comment>
<dbReference type="EMBL" id="VYQF01000001">
    <property type="protein sequence ID" value="KAA9041158.1"/>
    <property type="molecule type" value="Genomic_DNA"/>
</dbReference>